<reference evidence="2" key="1">
    <citation type="journal article" date="2015" name="Nature">
        <title>Complex archaea that bridge the gap between prokaryotes and eukaryotes.</title>
        <authorList>
            <person name="Spang A."/>
            <person name="Saw J.H."/>
            <person name="Jorgensen S.L."/>
            <person name="Zaremba-Niedzwiedzka K."/>
            <person name="Martijn J."/>
            <person name="Lind A.E."/>
            <person name="van Eijk R."/>
            <person name="Schleper C."/>
            <person name="Guy L."/>
            <person name="Ettema T.J."/>
        </authorList>
    </citation>
    <scope>NUCLEOTIDE SEQUENCE</scope>
</reference>
<dbReference type="GO" id="GO:0006260">
    <property type="term" value="P:DNA replication"/>
    <property type="evidence" value="ECO:0007669"/>
    <property type="project" value="UniProtKB-KW"/>
</dbReference>
<comment type="caution">
    <text evidence="2">The sequence shown here is derived from an EMBL/GenBank/DDBJ whole genome shotgun (WGS) entry which is preliminary data.</text>
</comment>
<organism evidence="2">
    <name type="scientific">marine sediment metagenome</name>
    <dbReference type="NCBI Taxonomy" id="412755"/>
    <lineage>
        <taxon>unclassified sequences</taxon>
        <taxon>metagenomes</taxon>
        <taxon>ecological metagenomes</taxon>
    </lineage>
</organism>
<proteinExistence type="predicted"/>
<dbReference type="AlphaFoldDB" id="A0A0F8XBT7"/>
<accession>A0A0F8XBT7</accession>
<protein>
    <recommendedName>
        <fullName evidence="3">Replication protein</fullName>
    </recommendedName>
</protein>
<dbReference type="InterPro" id="IPR000989">
    <property type="entry name" value="Rep"/>
</dbReference>
<feature type="non-terminal residue" evidence="2">
    <location>
        <position position="329"/>
    </location>
</feature>
<sequence>METGENLADIDPFLNAYLDAPETQLRDAITSQRAALDASASLSTTFRHSGWQHNRSLVLDALVRTKQSTNRRDEFCQCGSHAYVLRNVDNPTEHRIAGSACHDRFCLPCGQERSQAIALNVLEAISDKQVRFLTLTVRSQDEPLTDLLDHLYVSFRKLRATAFWKRRVSGGVALLEIKRNVSDNRWHPHFHCLVEGSFLPQQDLKRIWHRITGDSWIVDIRLVRAAREAAQYVTKYACKPLHKSFLHQPASLDEAVVALKGRKLCVTFGSWRGVTLARTIAEGAWENVGTLEGWIADAAHGDEHAATILASLTDSNLPELYARAPPKPE</sequence>
<evidence type="ECO:0000256" key="1">
    <source>
        <dbReference type="ARBA" id="ARBA00022705"/>
    </source>
</evidence>
<keyword evidence="1" id="KW-0235">DNA replication</keyword>
<gene>
    <name evidence="2" type="ORF">LCGC14_2962250</name>
</gene>
<dbReference type="Pfam" id="PF01446">
    <property type="entry name" value="Rep_1"/>
    <property type="match status" value="1"/>
</dbReference>
<evidence type="ECO:0000313" key="2">
    <source>
        <dbReference type="EMBL" id="KKK66622.1"/>
    </source>
</evidence>
<dbReference type="EMBL" id="LAZR01059994">
    <property type="protein sequence ID" value="KKK66622.1"/>
    <property type="molecule type" value="Genomic_DNA"/>
</dbReference>
<evidence type="ECO:0008006" key="3">
    <source>
        <dbReference type="Google" id="ProtNLM"/>
    </source>
</evidence>
<dbReference type="GO" id="GO:0003677">
    <property type="term" value="F:DNA binding"/>
    <property type="evidence" value="ECO:0007669"/>
    <property type="project" value="InterPro"/>
</dbReference>
<name>A0A0F8XBT7_9ZZZZ</name>